<evidence type="ECO:0000313" key="2">
    <source>
        <dbReference type="EMBL" id="SEM59408.1"/>
    </source>
</evidence>
<dbReference type="GO" id="GO:0016651">
    <property type="term" value="F:oxidoreductase activity, acting on NAD(P)H"/>
    <property type="evidence" value="ECO:0007669"/>
    <property type="project" value="UniProtKB-ARBA"/>
</dbReference>
<dbReference type="EMBL" id="FOCG01000001">
    <property type="protein sequence ID" value="SEM59408.1"/>
    <property type="molecule type" value="Genomic_DNA"/>
</dbReference>
<feature type="domain" description="Flavodoxin-like" evidence="1">
    <location>
        <begin position="4"/>
        <end position="161"/>
    </location>
</feature>
<name>A0A1H7ZPC0_9FIRM</name>
<organism evidence="2 3">
    <name type="scientific">Hydrogenoanaerobacterium saccharovorans</name>
    <dbReference type="NCBI Taxonomy" id="474960"/>
    <lineage>
        <taxon>Bacteria</taxon>
        <taxon>Bacillati</taxon>
        <taxon>Bacillota</taxon>
        <taxon>Clostridia</taxon>
        <taxon>Eubacteriales</taxon>
        <taxon>Oscillospiraceae</taxon>
        <taxon>Hydrogenoanaerobacterium</taxon>
    </lineage>
</organism>
<evidence type="ECO:0000313" key="3">
    <source>
        <dbReference type="Proteomes" id="UP000199158"/>
    </source>
</evidence>
<dbReference type="PANTHER" id="PTHR38030">
    <property type="entry name" value="PROTOPORPHYRINOGEN IX DEHYDROGENASE [MENAQUINONE]"/>
    <property type="match status" value="1"/>
</dbReference>
<dbReference type="Pfam" id="PF12724">
    <property type="entry name" value="Flavodoxin_5"/>
    <property type="match status" value="1"/>
</dbReference>
<evidence type="ECO:0000259" key="1">
    <source>
        <dbReference type="PROSITE" id="PS50902"/>
    </source>
</evidence>
<gene>
    <name evidence="2" type="ORF">SAMN05216180_0761</name>
</gene>
<dbReference type="PANTHER" id="PTHR38030:SF2">
    <property type="entry name" value="PROTOPORPHYRINOGEN IX DEHYDROGENASE [QUINONE]"/>
    <property type="match status" value="1"/>
</dbReference>
<dbReference type="Gene3D" id="3.40.50.360">
    <property type="match status" value="1"/>
</dbReference>
<dbReference type="RefSeq" id="WP_092751784.1">
    <property type="nucleotide sequence ID" value="NZ_FOCG01000001.1"/>
</dbReference>
<dbReference type="GO" id="GO:0010181">
    <property type="term" value="F:FMN binding"/>
    <property type="evidence" value="ECO:0007669"/>
    <property type="project" value="InterPro"/>
</dbReference>
<dbReference type="InterPro" id="IPR029039">
    <property type="entry name" value="Flavoprotein-like_sf"/>
</dbReference>
<dbReference type="GO" id="GO:0070819">
    <property type="term" value="F:menaquinone-dependent protoporphyrinogen oxidase activity"/>
    <property type="evidence" value="ECO:0007669"/>
    <property type="project" value="TreeGrafter"/>
</dbReference>
<reference evidence="2 3" key="1">
    <citation type="submission" date="2016-10" db="EMBL/GenBank/DDBJ databases">
        <authorList>
            <person name="de Groot N.N."/>
        </authorList>
    </citation>
    <scope>NUCLEOTIDE SEQUENCE [LARGE SCALE GENOMIC DNA]</scope>
    <source>
        <strain evidence="2 3">CGMCC 1.5070</strain>
    </source>
</reference>
<dbReference type="STRING" id="474960.SAMN05216180_0761"/>
<dbReference type="SUPFAM" id="SSF52218">
    <property type="entry name" value="Flavoproteins"/>
    <property type="match status" value="1"/>
</dbReference>
<dbReference type="GO" id="GO:0006783">
    <property type="term" value="P:heme biosynthetic process"/>
    <property type="evidence" value="ECO:0007669"/>
    <property type="project" value="TreeGrafter"/>
</dbReference>
<dbReference type="PROSITE" id="PS00201">
    <property type="entry name" value="FLAVODOXIN"/>
    <property type="match status" value="1"/>
</dbReference>
<dbReference type="PROSITE" id="PS50902">
    <property type="entry name" value="FLAVODOXIN_LIKE"/>
    <property type="match status" value="1"/>
</dbReference>
<dbReference type="GO" id="GO:0009055">
    <property type="term" value="F:electron transfer activity"/>
    <property type="evidence" value="ECO:0007669"/>
    <property type="project" value="InterPro"/>
</dbReference>
<proteinExistence type="predicted"/>
<sequence length="183" mass="20902">MENTVVVYKSKYGTTKKYAQWLAQELSCDLYDASEIKADKLEQYGCIVFGGGLYASGICGVSLLTKNFEKLKGKKIAVFTVGLADPNRKEQFSAVLEKNFTEEMRREIHIFHLRGWINYKKLGFVHKAMMAMLIKIVGKKPQSERTEEENEMLDTYGGTVDFTDRSSIEPIISFMKENCKKVQ</sequence>
<accession>A0A1H7ZPC0</accession>
<keyword evidence="3" id="KW-1185">Reference proteome</keyword>
<dbReference type="AlphaFoldDB" id="A0A1H7ZPC0"/>
<dbReference type="OrthoDB" id="2146857at2"/>
<protein>
    <submittedName>
        <fullName evidence="2">Protoporphyrinogen IX oxidase, menaquinone-dependent (Flavodoxin domain)</fullName>
    </submittedName>
</protein>
<dbReference type="InterPro" id="IPR008254">
    <property type="entry name" value="Flavodoxin/NO_synth"/>
</dbReference>
<dbReference type="InterPro" id="IPR001226">
    <property type="entry name" value="Flavodoxin_CS"/>
</dbReference>
<dbReference type="Proteomes" id="UP000199158">
    <property type="component" value="Unassembled WGS sequence"/>
</dbReference>
<dbReference type="InterPro" id="IPR052200">
    <property type="entry name" value="Protoporphyrinogen_IX_DH"/>
</dbReference>
<dbReference type="InterPro" id="IPR026816">
    <property type="entry name" value="Flavodoxin_dom"/>
</dbReference>